<evidence type="ECO:0000313" key="3">
    <source>
        <dbReference type="Proteomes" id="UP000278970"/>
    </source>
</evidence>
<reference evidence="2 3" key="1">
    <citation type="submission" date="2018-11" db="EMBL/GenBank/DDBJ databases">
        <title>Species Designations Belie Phenotypic and Genotypic Heterogeneity in Oral Streptococci.</title>
        <authorList>
            <person name="Velsko I."/>
        </authorList>
    </citation>
    <scope>NUCLEOTIDE SEQUENCE [LARGE SCALE GENOMIC DNA]</scope>
    <source>
        <strain evidence="2 3">BCA11</strain>
    </source>
</reference>
<feature type="transmembrane region" description="Helical" evidence="1">
    <location>
        <begin position="60"/>
        <end position="80"/>
    </location>
</feature>
<dbReference type="EMBL" id="RJNS01000003">
    <property type="protein sequence ID" value="RSI81767.1"/>
    <property type="molecule type" value="Genomic_DNA"/>
</dbReference>
<proteinExistence type="predicted"/>
<protein>
    <submittedName>
        <fullName evidence="2">Uncharacterized protein</fullName>
    </submittedName>
</protein>
<dbReference type="OrthoDB" id="2235291at2"/>
<feature type="transmembrane region" description="Helical" evidence="1">
    <location>
        <begin position="110"/>
        <end position="126"/>
    </location>
</feature>
<keyword evidence="1" id="KW-1133">Transmembrane helix</keyword>
<dbReference type="Proteomes" id="UP000278970">
    <property type="component" value="Unassembled WGS sequence"/>
</dbReference>
<sequence length="128" mass="15213">MNYFENYVENPVKLGIIFIIEIFMSWWIYAFKHSPEIISIKQQRLGALREAFKIVQVDGYYFHLFLGLFWAISLIFLIFWGIRERKYIASLIYIVFLIIFWGIFWDPIVTTFLTILIAGGLILLSMDS</sequence>
<keyword evidence="1" id="KW-0812">Transmembrane</keyword>
<evidence type="ECO:0000256" key="1">
    <source>
        <dbReference type="SAM" id="Phobius"/>
    </source>
</evidence>
<evidence type="ECO:0000313" key="2">
    <source>
        <dbReference type="EMBL" id="RSI81767.1"/>
    </source>
</evidence>
<keyword evidence="1" id="KW-0472">Membrane</keyword>
<gene>
    <name evidence="2" type="ORF">D8854_06390</name>
</gene>
<organism evidence="2 3">
    <name type="scientific">Streptococcus mitis</name>
    <dbReference type="NCBI Taxonomy" id="28037"/>
    <lineage>
        <taxon>Bacteria</taxon>
        <taxon>Bacillati</taxon>
        <taxon>Bacillota</taxon>
        <taxon>Bacilli</taxon>
        <taxon>Lactobacillales</taxon>
        <taxon>Streptococcaceae</taxon>
        <taxon>Streptococcus</taxon>
        <taxon>Streptococcus mitis group</taxon>
    </lineage>
</organism>
<feature type="transmembrane region" description="Helical" evidence="1">
    <location>
        <begin position="12"/>
        <end position="29"/>
    </location>
</feature>
<dbReference type="RefSeq" id="WP_125450268.1">
    <property type="nucleotide sequence ID" value="NZ_RJNS01000003.1"/>
</dbReference>
<feature type="transmembrane region" description="Helical" evidence="1">
    <location>
        <begin position="87"/>
        <end position="104"/>
    </location>
</feature>
<accession>A0A428CR39</accession>
<comment type="caution">
    <text evidence="2">The sequence shown here is derived from an EMBL/GenBank/DDBJ whole genome shotgun (WGS) entry which is preliminary data.</text>
</comment>
<name>A0A428CR39_STRMT</name>
<dbReference type="AlphaFoldDB" id="A0A428CR39"/>